<dbReference type="EMBL" id="RZNH01000032">
    <property type="protein sequence ID" value="NOU61361.1"/>
    <property type="molecule type" value="Genomic_DNA"/>
</dbReference>
<evidence type="ECO:0000256" key="1">
    <source>
        <dbReference type="SAM" id="Phobius"/>
    </source>
</evidence>
<evidence type="ECO:0008006" key="4">
    <source>
        <dbReference type="Google" id="ProtNLM"/>
    </source>
</evidence>
<keyword evidence="3" id="KW-1185">Reference proteome</keyword>
<feature type="transmembrane region" description="Helical" evidence="1">
    <location>
        <begin position="59"/>
        <end position="81"/>
    </location>
</feature>
<comment type="caution">
    <text evidence="2">The sequence shown here is derived from an EMBL/GenBank/DDBJ whole genome shotgun (WGS) entry which is preliminary data.</text>
</comment>
<keyword evidence="1" id="KW-0472">Membrane</keyword>
<feature type="transmembrane region" description="Helical" evidence="1">
    <location>
        <begin position="126"/>
        <end position="146"/>
    </location>
</feature>
<evidence type="ECO:0000313" key="2">
    <source>
        <dbReference type="EMBL" id="NOU61361.1"/>
    </source>
</evidence>
<keyword evidence="1" id="KW-1133">Transmembrane helix</keyword>
<accession>A0ABX1WZ21</accession>
<keyword evidence="1" id="KW-0812">Transmembrane</keyword>
<proteinExistence type="predicted"/>
<dbReference type="Proteomes" id="UP000732105">
    <property type="component" value="Unassembled WGS sequence"/>
</dbReference>
<evidence type="ECO:0000313" key="3">
    <source>
        <dbReference type="Proteomes" id="UP000732105"/>
    </source>
</evidence>
<protein>
    <recommendedName>
        <fullName evidence="4">DoxX family membrane protein</fullName>
    </recommendedName>
</protein>
<sequence length="159" mass="17654">MNIKIKKLDLVIAGYMQKLSIPAIRFSFAVIFIWFGILKPIGLSAAIPLVKSTVSWMPFFAAETWVDIIGWWEVLIGICFLFKKSTRLAIALLFLQMTGTFMPLVILPEVTFQSGNILLPSLEGQYVIKNIMIISAALAIGGSLIYPKKKSDSTEPDSI</sequence>
<feature type="transmembrane region" description="Helical" evidence="1">
    <location>
        <begin position="26"/>
        <end position="47"/>
    </location>
</feature>
<dbReference type="RefSeq" id="WP_171596624.1">
    <property type="nucleotide sequence ID" value="NZ_RZNH01000032.1"/>
</dbReference>
<organism evidence="2 3">
    <name type="scientific">Marinifilum caeruleilacunae</name>
    <dbReference type="NCBI Taxonomy" id="2499076"/>
    <lineage>
        <taxon>Bacteria</taxon>
        <taxon>Pseudomonadati</taxon>
        <taxon>Bacteroidota</taxon>
        <taxon>Bacteroidia</taxon>
        <taxon>Marinilabiliales</taxon>
        <taxon>Marinifilaceae</taxon>
    </lineage>
</organism>
<name>A0ABX1WZ21_9BACT</name>
<feature type="transmembrane region" description="Helical" evidence="1">
    <location>
        <begin position="88"/>
        <end position="106"/>
    </location>
</feature>
<reference evidence="2 3" key="1">
    <citation type="submission" date="2018-12" db="EMBL/GenBank/DDBJ databases">
        <title>Marinifilum JC070 sp. nov., a marine bacterium isolated from Yongle Blue Hole in the South China Sea.</title>
        <authorList>
            <person name="Fu T."/>
        </authorList>
    </citation>
    <scope>NUCLEOTIDE SEQUENCE [LARGE SCALE GENOMIC DNA]</scope>
    <source>
        <strain evidence="2 3">JC070</strain>
    </source>
</reference>
<gene>
    <name evidence="2" type="ORF">ELS83_16255</name>
</gene>